<protein>
    <submittedName>
        <fullName evidence="2">Uncharacterized protein</fullName>
    </submittedName>
</protein>
<reference evidence="2" key="1">
    <citation type="journal article" date="2014" name="Front. Microbiol.">
        <title>High frequency of phylogenetically diverse reductive dehalogenase-homologous genes in deep subseafloor sedimentary metagenomes.</title>
        <authorList>
            <person name="Kawai M."/>
            <person name="Futagami T."/>
            <person name="Toyoda A."/>
            <person name="Takaki Y."/>
            <person name="Nishi S."/>
            <person name="Hori S."/>
            <person name="Arai W."/>
            <person name="Tsubouchi T."/>
            <person name="Morono Y."/>
            <person name="Uchiyama I."/>
            <person name="Ito T."/>
            <person name="Fujiyama A."/>
            <person name="Inagaki F."/>
            <person name="Takami H."/>
        </authorList>
    </citation>
    <scope>NUCLEOTIDE SEQUENCE</scope>
    <source>
        <strain evidence="2">Expedition CK06-06</strain>
    </source>
</reference>
<dbReference type="EMBL" id="BARS01031849">
    <property type="protein sequence ID" value="GAG22767.1"/>
    <property type="molecule type" value="Genomic_DNA"/>
</dbReference>
<gene>
    <name evidence="2" type="ORF">S01H1_49498</name>
</gene>
<sequence length="63" mass="7566">MPKNEFWDPVKRGFGEFVGDMFGPMGIGPRQHDMKDRMFPARDAARRRQKPKIRDAQKRTRRY</sequence>
<evidence type="ECO:0000313" key="2">
    <source>
        <dbReference type="EMBL" id="GAG22767.1"/>
    </source>
</evidence>
<feature type="region of interest" description="Disordered" evidence="1">
    <location>
        <begin position="41"/>
        <end position="63"/>
    </location>
</feature>
<comment type="caution">
    <text evidence="2">The sequence shown here is derived from an EMBL/GenBank/DDBJ whole genome shotgun (WGS) entry which is preliminary data.</text>
</comment>
<proteinExistence type="predicted"/>
<evidence type="ECO:0000256" key="1">
    <source>
        <dbReference type="SAM" id="MobiDB-lite"/>
    </source>
</evidence>
<accession>X0WHS8</accession>
<organism evidence="2">
    <name type="scientific">marine sediment metagenome</name>
    <dbReference type="NCBI Taxonomy" id="412755"/>
    <lineage>
        <taxon>unclassified sequences</taxon>
        <taxon>metagenomes</taxon>
        <taxon>ecological metagenomes</taxon>
    </lineage>
</organism>
<name>X0WHS8_9ZZZZ</name>
<dbReference type="AlphaFoldDB" id="X0WHS8"/>